<comment type="subcellular location">
    <subcellularLocation>
        <location evidence="1">Bud neck</location>
    </subcellularLocation>
</comment>
<accession>A0A8H2VC78</accession>
<evidence type="ECO:0000256" key="4">
    <source>
        <dbReference type="RuleBase" id="RU004560"/>
    </source>
</evidence>
<dbReference type="Proteomes" id="UP000644660">
    <property type="component" value="Unassembled WGS sequence"/>
</dbReference>
<keyword evidence="3 4" id="KW-0342">GTP-binding</keyword>
<dbReference type="Gene3D" id="3.40.50.300">
    <property type="entry name" value="P-loop containing nucleotide triphosphate hydrolases"/>
    <property type="match status" value="1"/>
</dbReference>
<dbReference type="EMBL" id="CAEFZW010000001">
    <property type="protein sequence ID" value="CAB4252584.1"/>
    <property type="molecule type" value="Genomic_DNA"/>
</dbReference>
<name>A0A8H2VC78_9SACH</name>
<dbReference type="GeneID" id="64855715"/>
<comment type="similarity">
    <text evidence="4">Belongs to the TRAFAC class TrmE-Era-EngA-EngB-Septin-like GTPase superfamily. Septin GTPase family.</text>
</comment>
<dbReference type="GO" id="GO:0005525">
    <property type="term" value="F:GTP binding"/>
    <property type="evidence" value="ECO:0007669"/>
    <property type="project" value="UniProtKB-KW"/>
</dbReference>
<dbReference type="PANTHER" id="PTHR18884">
    <property type="entry name" value="SEPTIN"/>
    <property type="match status" value="1"/>
</dbReference>
<dbReference type="InterPro" id="IPR030379">
    <property type="entry name" value="G_SEPTIN_dom"/>
</dbReference>
<dbReference type="AlphaFoldDB" id="A0A8H2VC78"/>
<keyword evidence="2 4" id="KW-0547">Nucleotide-binding</keyword>
<evidence type="ECO:0000256" key="1">
    <source>
        <dbReference type="ARBA" id="ARBA00004266"/>
    </source>
</evidence>
<evidence type="ECO:0000256" key="2">
    <source>
        <dbReference type="ARBA" id="ARBA00022741"/>
    </source>
</evidence>
<feature type="region of interest" description="Disordered" evidence="5">
    <location>
        <begin position="41"/>
        <end position="63"/>
    </location>
</feature>
<dbReference type="GO" id="GO:0031105">
    <property type="term" value="C:septin complex"/>
    <property type="evidence" value="ECO:0007669"/>
    <property type="project" value="UniProtKB-ARBA"/>
</dbReference>
<proteinExistence type="inferred from homology"/>
<organism evidence="7 8">
    <name type="scientific">Maudiozyma barnettii</name>
    <dbReference type="NCBI Taxonomy" id="61262"/>
    <lineage>
        <taxon>Eukaryota</taxon>
        <taxon>Fungi</taxon>
        <taxon>Dikarya</taxon>
        <taxon>Ascomycota</taxon>
        <taxon>Saccharomycotina</taxon>
        <taxon>Saccharomycetes</taxon>
        <taxon>Saccharomycetales</taxon>
        <taxon>Saccharomycetaceae</taxon>
        <taxon>Maudiozyma</taxon>
    </lineage>
</organism>
<dbReference type="InterPro" id="IPR027417">
    <property type="entry name" value="P-loop_NTPase"/>
</dbReference>
<evidence type="ECO:0000313" key="7">
    <source>
        <dbReference type="EMBL" id="CAB4252584.1"/>
    </source>
</evidence>
<evidence type="ECO:0000256" key="5">
    <source>
        <dbReference type="SAM" id="MobiDB-lite"/>
    </source>
</evidence>
<dbReference type="Pfam" id="PF00735">
    <property type="entry name" value="Septin"/>
    <property type="match status" value="1"/>
</dbReference>
<evidence type="ECO:0000256" key="3">
    <source>
        <dbReference type="ARBA" id="ARBA00023134"/>
    </source>
</evidence>
<feature type="domain" description="Septin-type G" evidence="6">
    <location>
        <begin position="106"/>
        <end position="375"/>
    </location>
</feature>
<dbReference type="OrthoDB" id="416553at2759"/>
<evidence type="ECO:0000259" key="6">
    <source>
        <dbReference type="PROSITE" id="PS51719"/>
    </source>
</evidence>
<comment type="caution">
    <text evidence="7">The sequence shown here is derived from an EMBL/GenBank/DDBJ whole genome shotgun (WGS) entry which is preliminary data.</text>
</comment>
<feature type="region of interest" description="Disordered" evidence="5">
    <location>
        <begin position="1"/>
        <end position="21"/>
    </location>
</feature>
<sequence length="531" mass="63085">MFESNELYDQSNSVEPNELHDSVRSYTYEKNYWKLKAIQKEIEQPDDETPQSRDQYPFSNKHYEDGDEIQTDISFETTEINKTQRSSIPIGLLGIIEQKCKQTKEEGITFNIMVAGQVGVGKTTLINSLFDTILINENNNDINSRINGEQLQINKFVLENNDMKLNFTCIETSNYGNQRDNSFAWTPITTYIDEQIKYYVFEEEQPIRNKIRDNRVHCCLYLIEPNGSERQPIKLLDILSMKEISKKCNLIPIIVKTDILNYDEIKKFKRQIKEIFQIQKIEVCKFLNDYYREEEEPDLLKQIEMNIPFSIVTSQTHISTKLGRKYNWGEIIIEDEKNENEFLKLQNFLLNEQIVSLIKSTESYYEIQRNNILKLRNEKVKNHLNQDEGNKEILNDLNFFNTYCYNNFNKKKMDEIFIEWSPQYISKQLQFQQKFNVILQIEEDKFKEWKRHLLEKQTIFNQSIELLYRDLDLLKLQCQELEYQVVTGRTLPSMIDVHNTNSRKEHETELILPSTIDHSTTTLVTLNVPRK</sequence>
<dbReference type="PROSITE" id="PS51719">
    <property type="entry name" value="G_SEPTIN"/>
    <property type="match status" value="1"/>
</dbReference>
<dbReference type="RefSeq" id="XP_041404622.1">
    <property type="nucleotide sequence ID" value="XM_041548688.1"/>
</dbReference>
<dbReference type="GO" id="GO:0005935">
    <property type="term" value="C:cellular bud neck"/>
    <property type="evidence" value="ECO:0007669"/>
    <property type="project" value="UniProtKB-SubCell"/>
</dbReference>
<reference evidence="7 8" key="1">
    <citation type="submission" date="2020-05" db="EMBL/GenBank/DDBJ databases">
        <authorList>
            <person name="Casaregola S."/>
            <person name="Devillers H."/>
            <person name="Grondin C."/>
        </authorList>
    </citation>
    <scope>NUCLEOTIDE SEQUENCE [LARGE SCALE GENOMIC DNA]</scope>
    <source>
        <strain evidence="7 8">CLIB 1767</strain>
    </source>
</reference>
<evidence type="ECO:0000313" key="8">
    <source>
        <dbReference type="Proteomes" id="UP000644660"/>
    </source>
</evidence>
<keyword evidence="8" id="KW-1185">Reference proteome</keyword>
<dbReference type="InterPro" id="IPR016491">
    <property type="entry name" value="Septin"/>
</dbReference>
<dbReference type="SUPFAM" id="SSF52540">
    <property type="entry name" value="P-loop containing nucleoside triphosphate hydrolases"/>
    <property type="match status" value="1"/>
</dbReference>
<dbReference type="PIRSF" id="PIRSF006698">
    <property type="entry name" value="Septin"/>
    <property type="match status" value="1"/>
</dbReference>
<gene>
    <name evidence="7" type="ORF">KABA2_01S17028</name>
</gene>
<protein>
    <submittedName>
        <fullName evidence="7">Similar to Saccharomyces cerevisiae YGR059W SPR3 Sporulation-specific homolog of the yeast CDC3/10/11/12 family of bud neck microfilament genes</fullName>
    </submittedName>
</protein>